<evidence type="ECO:0000313" key="1">
    <source>
        <dbReference type="EMBL" id="MCJ1977973.1"/>
    </source>
</evidence>
<gene>
    <name evidence="1" type="ORF">GYN19_08405</name>
</gene>
<dbReference type="EMBL" id="JAAEDA010000012">
    <property type="protein sequence ID" value="MCJ1977973.1"/>
    <property type="molecule type" value="Genomic_DNA"/>
</dbReference>
<keyword evidence="2" id="KW-1185">Reference proteome</keyword>
<accession>A0ABT0AN70</accession>
<dbReference type="Proteomes" id="UP001522462">
    <property type="component" value="Unassembled WGS sequence"/>
</dbReference>
<name>A0ABT0AN70_9LACT</name>
<comment type="caution">
    <text evidence="1">The sequence shown here is derived from an EMBL/GenBank/DDBJ whole genome shotgun (WGS) entry which is preliminary data.</text>
</comment>
<dbReference type="RefSeq" id="WP_243914932.1">
    <property type="nucleotide sequence ID" value="NZ_JAAECY010000009.1"/>
</dbReference>
<evidence type="ECO:0000313" key="2">
    <source>
        <dbReference type="Proteomes" id="UP001522462"/>
    </source>
</evidence>
<reference evidence="1 2" key="1">
    <citation type="journal article" date="2022" name="Microbiol. Res.">
        <title>Comparative genome analysis, predicted lifestyle and antimicrobial strategies of Lactococcus carnosus and Lactococcus paracarnosus isolated from meat.</title>
        <authorList>
            <person name="Werum V."/>
            <person name="Ehrmann M."/>
            <person name="Vogel R."/>
            <person name="Hilgarth M."/>
        </authorList>
    </citation>
    <scope>NUCLEOTIDE SEQUENCE [LARGE SCALE GENOMIC DNA]</scope>
    <source>
        <strain evidence="1 2">TMW21897</strain>
    </source>
</reference>
<organism evidence="1 2">
    <name type="scientific">Pseudolactococcus paracarnosus</name>
    <dbReference type="NCBI Taxonomy" id="2749962"/>
    <lineage>
        <taxon>Bacteria</taxon>
        <taxon>Bacillati</taxon>
        <taxon>Bacillota</taxon>
        <taxon>Bacilli</taxon>
        <taxon>Lactobacillales</taxon>
        <taxon>Streptococcaceae</taxon>
        <taxon>Pseudolactococcus</taxon>
    </lineage>
</organism>
<sequence>MKPIFKTAFSGSEIVFGSPMSKAVSAMSHNKNVLTSQLIPHLAEGAKLDKFAVKQITLAYGPATVDSTAKKMASYMAFDPIYEAVFEDNASDKTTAKKLVGLTKLSGQFAQPVLGYGR</sequence>
<proteinExistence type="predicted"/>
<protein>
    <submittedName>
        <fullName evidence="1">Uncharacterized protein</fullName>
    </submittedName>
</protein>